<protein>
    <recommendedName>
        <fullName evidence="4">DivIVA domain-containing protein</fullName>
    </recommendedName>
</protein>
<evidence type="ECO:0000256" key="1">
    <source>
        <dbReference type="SAM" id="Coils"/>
    </source>
</evidence>
<organism evidence="2 3">
    <name type="scientific">Eggerthella guodeyinii</name>
    <dbReference type="NCBI Taxonomy" id="2690837"/>
    <lineage>
        <taxon>Bacteria</taxon>
        <taxon>Bacillati</taxon>
        <taxon>Actinomycetota</taxon>
        <taxon>Coriobacteriia</taxon>
        <taxon>Eggerthellales</taxon>
        <taxon>Eggerthellaceae</taxon>
        <taxon>Eggerthella</taxon>
    </lineage>
</organism>
<dbReference type="RefSeq" id="WP_195762795.1">
    <property type="nucleotide sequence ID" value="NZ_VTFY01000002.1"/>
</dbReference>
<dbReference type="AlphaFoldDB" id="A0A6N7RL42"/>
<evidence type="ECO:0000313" key="3">
    <source>
        <dbReference type="Proteomes" id="UP000438093"/>
    </source>
</evidence>
<keyword evidence="1" id="KW-0175">Coiled coil</keyword>
<proteinExistence type="predicted"/>
<feature type="coiled-coil region" evidence="1">
    <location>
        <begin position="112"/>
        <end position="215"/>
    </location>
</feature>
<dbReference type="EMBL" id="VTFY01000002">
    <property type="protein sequence ID" value="MRX81657.1"/>
    <property type="molecule type" value="Genomic_DNA"/>
</dbReference>
<keyword evidence="3" id="KW-1185">Reference proteome</keyword>
<gene>
    <name evidence="2" type="ORF">GJG86_04000</name>
</gene>
<accession>A0A6N7RL42</accession>
<evidence type="ECO:0000313" key="2">
    <source>
        <dbReference type="EMBL" id="MRX81657.1"/>
    </source>
</evidence>
<evidence type="ECO:0008006" key="4">
    <source>
        <dbReference type="Google" id="ProtNLM"/>
    </source>
</evidence>
<comment type="caution">
    <text evidence="2">The sequence shown here is derived from an EMBL/GenBank/DDBJ whole genome shotgun (WGS) entry which is preliminary data.</text>
</comment>
<dbReference type="Proteomes" id="UP000438093">
    <property type="component" value="Unassembled WGS sequence"/>
</dbReference>
<sequence>MLCSRQVGGTMEIKSLSEMRIIKSFLSNMEFKKCFFGGYDRGDVEVQISRLVELYDDLLKKADQSYKEELQEKDRKLQTGIEEAFQQANDKATEGLASEYEAEYQQRVFEIQEEYQAKSKNLKESVALLEKAAKQMYAKAKEESAYRIDQANAQADRIIERAEAEARRIATEAQEQVTQHSDEARRSLENLRSHIDNENSQLASLMVEYARLVEEIRGRDESMKERIDSFYGSMADIIDQNSRLDTGVARHSRESSAASDSSMWTEWLSSIFDSIREDDEDDATLQGHRRFVASVSDAQKRVASQEVADSVLEKKQTRGAHAVKESDFEFNLD</sequence>
<reference evidence="3" key="1">
    <citation type="submission" date="2019-08" db="EMBL/GenBank/DDBJ databases">
        <title>Arthrobacter sp. nov., isolated from plateau pika and Tibetan wild ass.</title>
        <authorList>
            <person name="Ge Y."/>
        </authorList>
    </citation>
    <scope>NUCLEOTIDE SEQUENCE [LARGE SCALE GENOMIC DNA]</scope>
    <source>
        <strain evidence="3">HF-4214</strain>
    </source>
</reference>
<name>A0A6N7RL42_9ACTN</name>